<evidence type="ECO:0000313" key="2">
    <source>
        <dbReference type="EMBL" id="CAG4997674.1"/>
    </source>
</evidence>
<protein>
    <submittedName>
        <fullName evidence="1">Putative cell-to-cell movement protein</fullName>
    </submittedName>
</protein>
<sequence>MTSSKTRFSEEFPSKPTKYVSYVAVPIRGDHTEIPVSADGFLLSTKAILYIKNLLSLSSLEVDVKQVSLAWCPLVEPNHLSSVTIKVNYDIAHGSMLQEKDLSLVRLTGKISEQHGIVLYPTRPLLYPKGGKLRLPWDVQVEIDGVSEGSNVDQTLGIMKVWCQIKTKPFLSSNTYPMKLYKAPEIKWGNVHFPFYVPYYIINNVRGKTSMEWENSYQYELFTKVVLDHVEKKLINQENTLALMQTMSFIDCTSINELTKNCVLNKNGEYCSCGNRVKDYVEICMKDRDDMYTNHSSIYFETTNGIKKGLLKSSNGARVPEF</sequence>
<dbReference type="KEGG" id="vg:80533831"/>
<dbReference type="EMBL" id="MF543022">
    <property type="protein sequence ID" value="AUW36416.1"/>
    <property type="molecule type" value="Viral_cRNA"/>
</dbReference>
<dbReference type="GeneID" id="80533831"/>
<reference evidence="1" key="1">
    <citation type="submission" date="2017-07" db="EMBL/GenBank/DDBJ databases">
        <authorList>
            <person name="Sun Z.S."/>
            <person name="Albrecht U."/>
            <person name="Echele G."/>
            <person name="Lee C.C."/>
        </authorList>
    </citation>
    <scope>NUCLEOTIDE SEQUENCE</scope>
    <source>
        <strain evidence="1">Veloy</strain>
    </source>
</reference>
<proteinExistence type="predicted"/>
<dbReference type="RefSeq" id="YP_010796366.1">
    <property type="nucleotide sequence ID" value="NC_076000.1"/>
</dbReference>
<evidence type="ECO:0000313" key="1">
    <source>
        <dbReference type="EMBL" id="AUW36416.1"/>
    </source>
</evidence>
<reference evidence="2" key="3">
    <citation type="submission" date="2021-04" db="EMBL/GenBank/DDBJ databases">
        <authorList>
            <person name="Zrelovs N."/>
        </authorList>
    </citation>
    <scope>NUCLEOTIDE SEQUENCE</scope>
    <source>
        <strain evidence="2">Black currant nucleorhabdovirus 1 isolate Mara Eglite</strain>
    </source>
</reference>
<reference evidence="1 3" key="2">
    <citation type="journal article" date="2018" name="Arch. Virol.">
        <title>Molecular characterization of a novel rhabdovirus infecting blackcurrant identified by high-throughput sequencing.</title>
        <authorList>
            <person name="Wu L.P."/>
            <person name="Yang T."/>
            <person name="Liu H.W."/>
            <person name="Postman J."/>
            <person name="Li R."/>
        </authorList>
    </citation>
    <scope>NUCLEOTIDE SEQUENCE [LARGE SCALE GENOMIC DNA]</scope>
    <source>
        <strain evidence="1">Veloy</strain>
    </source>
</reference>
<dbReference type="EMBL" id="OU015520">
    <property type="protein sequence ID" value="CAG4997674.1"/>
    <property type="molecule type" value="Genomic_RNA"/>
</dbReference>
<keyword evidence="3" id="KW-1185">Reference proteome</keyword>
<accession>A0A2K9YRH6</accession>
<name>A0A2K9YRH6_9RHAB</name>
<dbReference type="Proteomes" id="UP000678229">
    <property type="component" value="Segment"/>
</dbReference>
<organism evidence="1 3">
    <name type="scientific">Black currant nucleorhabdovirus 1</name>
    <dbReference type="NCBI Taxonomy" id="2079521"/>
    <lineage>
        <taxon>Viruses</taxon>
        <taxon>Riboviria</taxon>
        <taxon>Orthornavirae</taxon>
        <taxon>Negarnaviricota</taxon>
        <taxon>Haploviricotina</taxon>
        <taxon>Monjiviricetes</taxon>
        <taxon>Mononegavirales</taxon>
        <taxon>Rhabdoviridae</taxon>
        <taxon>Betarhabdovirinae</taxon>
        <taxon>Betanucleorhabdovirus</taxon>
        <taxon>Betanucleorhabdovirus ribes</taxon>
    </lineage>
</organism>
<evidence type="ECO:0000313" key="3">
    <source>
        <dbReference type="Proteomes" id="UP000501572"/>
    </source>
</evidence>
<dbReference type="Proteomes" id="UP000501572">
    <property type="component" value="Segment"/>
</dbReference>